<dbReference type="EC" id="1.14.13.1" evidence="7"/>
<proteinExistence type="predicted"/>
<dbReference type="GO" id="GO:0071949">
    <property type="term" value="F:FAD binding"/>
    <property type="evidence" value="ECO:0007669"/>
    <property type="project" value="InterPro"/>
</dbReference>
<keyword evidence="5" id="KW-0503">Monooxygenase</keyword>
<evidence type="ECO:0000256" key="5">
    <source>
        <dbReference type="ARBA" id="ARBA00023033"/>
    </source>
</evidence>
<accession>A0AA48M3A0</accession>
<gene>
    <name evidence="7" type="primary">E1.14.13.1</name>
    <name evidence="7" type="ORF">AMST5_04136</name>
</gene>
<dbReference type="EMBL" id="OY288114">
    <property type="protein sequence ID" value="CAJ0891467.1"/>
    <property type="molecule type" value="Genomic_DNA"/>
</dbReference>
<evidence type="ECO:0000256" key="3">
    <source>
        <dbReference type="ARBA" id="ARBA00022827"/>
    </source>
</evidence>
<dbReference type="GO" id="GO:0018658">
    <property type="term" value="F:salicylate 1-monooxygenase activity"/>
    <property type="evidence" value="ECO:0007669"/>
    <property type="project" value="UniProtKB-EC"/>
</dbReference>
<dbReference type="AlphaFoldDB" id="A0AA48M3A0"/>
<evidence type="ECO:0000259" key="6">
    <source>
        <dbReference type="Pfam" id="PF01494"/>
    </source>
</evidence>
<dbReference type="SUPFAM" id="SSF51905">
    <property type="entry name" value="FAD/NAD(P)-binding domain"/>
    <property type="match status" value="1"/>
</dbReference>
<evidence type="ECO:0000313" key="7">
    <source>
        <dbReference type="EMBL" id="CAJ0891467.1"/>
    </source>
</evidence>
<protein>
    <submittedName>
        <fullName evidence="7">Salicylate hydroxylase</fullName>
        <ecNumber evidence="7">1.14.13.1</ecNumber>
    </submittedName>
</protein>
<dbReference type="PANTHER" id="PTHR13789">
    <property type="entry name" value="MONOOXYGENASE"/>
    <property type="match status" value="1"/>
</dbReference>
<reference evidence="7" key="1">
    <citation type="submission" date="2023-07" db="EMBL/GenBank/DDBJ databases">
        <authorList>
            <person name="Pelsma A.J. K."/>
        </authorList>
    </citation>
    <scope>NUCLEOTIDE SEQUENCE</scope>
</reference>
<dbReference type="Gene3D" id="3.50.50.60">
    <property type="entry name" value="FAD/NAD(P)-binding domain"/>
    <property type="match status" value="1"/>
</dbReference>
<dbReference type="Pfam" id="PF01494">
    <property type="entry name" value="FAD_binding_3"/>
    <property type="match status" value="1"/>
</dbReference>
<keyword evidence="3" id="KW-0274">FAD</keyword>
<organism evidence="7">
    <name type="scientific">freshwater sediment metagenome</name>
    <dbReference type="NCBI Taxonomy" id="556182"/>
    <lineage>
        <taxon>unclassified sequences</taxon>
        <taxon>metagenomes</taxon>
        <taxon>ecological metagenomes</taxon>
    </lineage>
</organism>
<name>A0AA48M3A0_9ZZZZ</name>
<feature type="domain" description="FAD-binding" evidence="6">
    <location>
        <begin position="4"/>
        <end position="355"/>
    </location>
</feature>
<dbReference type="InterPro" id="IPR002938">
    <property type="entry name" value="FAD-bd"/>
</dbReference>
<evidence type="ECO:0000256" key="1">
    <source>
        <dbReference type="ARBA" id="ARBA00001974"/>
    </source>
</evidence>
<dbReference type="InterPro" id="IPR036188">
    <property type="entry name" value="FAD/NAD-bd_sf"/>
</dbReference>
<dbReference type="InterPro" id="IPR050493">
    <property type="entry name" value="FAD-dep_Monooxygenase_BioMet"/>
</dbReference>
<dbReference type="SUPFAM" id="SSF54373">
    <property type="entry name" value="FAD-linked reductases, C-terminal domain"/>
    <property type="match status" value="1"/>
</dbReference>
<sequence length="397" mass="42283">MSAPIAIAGAGIGGLTAALAVARAGRRVLLLERAAKIEEVGAGFQIAPNAGRVLAGLGLESALSAVALEPQAINIRRGRDGAVLARLDLAGARARWGAPFRAYHRADLQQVLLQAALAHPDIEIRTGARVGEFEESGGVIRLRVHVGDGVEEIEAAGLVGADGQRSAVRAHLLPTERDAPFYSGRTAWRALVPAELAPPELRARETSLWLMPGAHVVHYPLRDASIINVVVIVSEPPRHTEGAAILSLEGRELARHLGRQRPAEALAALIEAGASWRHWPLFARPPLKRWSRGAVTLLGDAAHPMMPFLAQGAAQAIEDADALGRAFRQLGASVESVFGAYEAQRIDRAARVVRASGRQGEYFHLGGAPALARDLAIRALGGRGVLARNAWLYRQPR</sequence>
<evidence type="ECO:0000256" key="2">
    <source>
        <dbReference type="ARBA" id="ARBA00022630"/>
    </source>
</evidence>
<comment type="cofactor">
    <cofactor evidence="1">
        <name>FAD</name>
        <dbReference type="ChEBI" id="CHEBI:57692"/>
    </cofactor>
</comment>
<keyword evidence="4 7" id="KW-0560">Oxidoreductase</keyword>
<evidence type="ECO:0000256" key="4">
    <source>
        <dbReference type="ARBA" id="ARBA00023002"/>
    </source>
</evidence>
<dbReference type="PRINTS" id="PR00420">
    <property type="entry name" value="RNGMNOXGNASE"/>
</dbReference>
<keyword evidence="2" id="KW-0285">Flavoprotein</keyword>
<dbReference type="PANTHER" id="PTHR13789:SF318">
    <property type="entry name" value="GERANYLGERANYL DIPHOSPHATE REDUCTASE"/>
    <property type="match status" value="1"/>
</dbReference>